<dbReference type="InterPro" id="IPR008816">
    <property type="entry name" value="Gly_zipper_2TM_dom"/>
</dbReference>
<dbReference type="InterPro" id="IPR051407">
    <property type="entry name" value="Bact_OM_lipoprot/Surf_antigen"/>
</dbReference>
<feature type="domain" description="Glycine zipper 2TM" evidence="4">
    <location>
        <begin position="270"/>
        <end position="310"/>
    </location>
</feature>
<keyword evidence="2" id="KW-0472">Membrane</keyword>
<proteinExistence type="predicted"/>
<feature type="chain" id="PRO_5046846033" description="Glycine zipper 2TM domain-containing protein" evidence="3">
    <location>
        <begin position="30"/>
        <end position="359"/>
    </location>
</feature>
<evidence type="ECO:0000313" key="6">
    <source>
        <dbReference type="Proteomes" id="UP000824366"/>
    </source>
</evidence>
<protein>
    <recommendedName>
        <fullName evidence="4">Glycine zipper 2TM domain-containing protein</fullName>
    </recommendedName>
</protein>
<dbReference type="PANTHER" id="PTHR35603">
    <property type="match status" value="1"/>
</dbReference>
<keyword evidence="3" id="KW-0732">Signal</keyword>
<evidence type="ECO:0000256" key="3">
    <source>
        <dbReference type="SAM" id="SignalP"/>
    </source>
</evidence>
<dbReference type="RefSeq" id="WP_223904057.1">
    <property type="nucleotide sequence ID" value="NZ_AP024238.1"/>
</dbReference>
<accession>A0ABN6D8V2</accession>
<feature type="signal peptide" evidence="3">
    <location>
        <begin position="1"/>
        <end position="29"/>
    </location>
</feature>
<evidence type="ECO:0000313" key="5">
    <source>
        <dbReference type="EMBL" id="BCO28063.1"/>
    </source>
</evidence>
<reference evidence="5 6" key="1">
    <citation type="journal article" date="2021" name="Microbiol. Spectr.">
        <title>A Single Bacterium Capable of Oxidation and Reduction of Iron at Circumneutral pH.</title>
        <authorList>
            <person name="Kato S."/>
            <person name="Ohkuma M."/>
        </authorList>
    </citation>
    <scope>NUCLEOTIDE SEQUENCE [LARGE SCALE GENOMIC DNA]</scope>
    <source>
        <strain evidence="5 6">MIZ03</strain>
    </source>
</reference>
<gene>
    <name evidence="5" type="ORF">MIZ03_2956</name>
</gene>
<dbReference type="PANTHER" id="PTHR35603:SF2">
    <property type="entry name" value="OUTER MEMBRANE LIPOPROTEIN"/>
    <property type="match status" value="1"/>
</dbReference>
<keyword evidence="6" id="KW-1185">Reference proteome</keyword>
<name>A0ABN6D8V2_9BURK</name>
<dbReference type="EMBL" id="AP024238">
    <property type="protein sequence ID" value="BCO28063.1"/>
    <property type="molecule type" value="Genomic_DNA"/>
</dbReference>
<dbReference type="Pfam" id="PF05433">
    <property type="entry name" value="Rick_17kDa_Anti"/>
    <property type="match status" value="1"/>
</dbReference>
<sequence>MKFLHKLIQLMAFAALLLPLTFGSGPLQAQTYNAAQTPPRIDGFYVDEVKRLSPGVELNFEMDGTPAAQATLRIAGAVRNLTLTEVESGHYTGTYTISSRDKIAAGSAVTANLRLGNQVTSVLLNESLQMGVGVHQTKVAPGPQPQIEHFNVDPAATLVGGSELYFSVFGTPGAQVDLTIAGVRGKVFLPEVKSGEYANTYTLKNRDHVTRNSVVTANMRLGERVSSATLGKPLQSDSAPAALQVNRVCATCGVVESVNLVDVKGEGSYLGTIGGGVVGAILGNQIGQGTGRTVAQIAGAVGGAYAGRALEAKSRSTQHFEVVVRLHNGSAQTVSFATDPGFKVGDKVKVNAGVITRTP</sequence>
<evidence type="ECO:0000256" key="1">
    <source>
        <dbReference type="ARBA" id="ARBA00004370"/>
    </source>
</evidence>
<evidence type="ECO:0000259" key="4">
    <source>
        <dbReference type="Pfam" id="PF05433"/>
    </source>
</evidence>
<organism evidence="5 6">
    <name type="scientific">Rhodoferax lithotrophicus</name>
    <dbReference type="NCBI Taxonomy" id="2798804"/>
    <lineage>
        <taxon>Bacteria</taxon>
        <taxon>Pseudomonadati</taxon>
        <taxon>Pseudomonadota</taxon>
        <taxon>Betaproteobacteria</taxon>
        <taxon>Burkholderiales</taxon>
        <taxon>Comamonadaceae</taxon>
        <taxon>Rhodoferax</taxon>
    </lineage>
</organism>
<comment type="subcellular location">
    <subcellularLocation>
        <location evidence="1">Membrane</location>
    </subcellularLocation>
</comment>
<evidence type="ECO:0000256" key="2">
    <source>
        <dbReference type="ARBA" id="ARBA00023136"/>
    </source>
</evidence>
<dbReference type="Proteomes" id="UP000824366">
    <property type="component" value="Chromosome"/>
</dbReference>